<dbReference type="AlphaFoldDB" id="A0A9K3CP13"/>
<feature type="compositionally biased region" description="Polar residues" evidence="3">
    <location>
        <begin position="50"/>
        <end position="65"/>
    </location>
</feature>
<evidence type="ECO:0000313" key="5">
    <source>
        <dbReference type="EMBL" id="GIQ80072.1"/>
    </source>
</evidence>
<name>A0A9K3CP13_9EUKA</name>
<keyword evidence="6" id="KW-1185">Reference proteome</keyword>
<dbReference type="Gene3D" id="3.30.750.180">
    <property type="entry name" value="GpdQ, beta-strand dimerisation domain"/>
    <property type="match status" value="1"/>
</dbReference>
<keyword evidence="1" id="KW-0378">Hydrolase</keyword>
<dbReference type="InterPro" id="IPR045473">
    <property type="entry name" value="ASM_C"/>
</dbReference>
<organism evidence="5 6">
    <name type="scientific">Kipferlia bialata</name>
    <dbReference type="NCBI Taxonomy" id="797122"/>
    <lineage>
        <taxon>Eukaryota</taxon>
        <taxon>Metamonada</taxon>
        <taxon>Carpediemonas-like organisms</taxon>
        <taxon>Kipferlia</taxon>
    </lineage>
</organism>
<dbReference type="GO" id="GO:0008081">
    <property type="term" value="F:phosphoric diester hydrolase activity"/>
    <property type="evidence" value="ECO:0007669"/>
    <property type="project" value="TreeGrafter"/>
</dbReference>
<reference evidence="5 6" key="1">
    <citation type="journal article" date="2018" name="PLoS ONE">
        <title>The draft genome of Kipferlia bialata reveals reductive genome evolution in fornicate parasites.</title>
        <authorList>
            <person name="Tanifuji G."/>
            <person name="Takabayashi S."/>
            <person name="Kume K."/>
            <person name="Takagi M."/>
            <person name="Nakayama T."/>
            <person name="Kamikawa R."/>
            <person name="Inagaki Y."/>
            <person name="Hashimoto T."/>
        </authorList>
    </citation>
    <scope>NUCLEOTIDE SEQUENCE [LARGE SCALE GENOMIC DNA]</scope>
    <source>
        <strain evidence="5">NY0173</strain>
    </source>
</reference>
<sequence length="336" mass="38439">MATQLGDVVAEMREQMATLNRRDMEREREVREMRVEIDRLQRRVADMETQRAQTSTSARPGNTPQGPVMTHRVHTREKATEYTFPERYMNFGIKVPPVSVSTYVLLDDGKQDWGMWSWFNTTLAETRAQDRKALLAFHHPPGVIELAGIDDTLPHCDKQYELYLNEYKDVIIGGLAGHTHTDSFRVSSTNTTSVDGDRVPGTVVWVAGAATAYSAQNPSMRVFTYDKESYEITDYLVYYYDLDRSNDAGVPIVEELYRARHLYSLPDMSADSWYQLGMDLQGTDEYLFAAYYDNFFVTADDMHPINNGYHALLSCATTEWTMHDFGDCTNRVNPPV</sequence>
<feature type="domain" description="Sphingomyelin phosphodiesterase C-terminal" evidence="4">
    <location>
        <begin position="212"/>
        <end position="331"/>
    </location>
</feature>
<dbReference type="SUPFAM" id="SSF56300">
    <property type="entry name" value="Metallo-dependent phosphatases"/>
    <property type="match status" value="1"/>
</dbReference>
<keyword evidence="2" id="KW-0325">Glycoprotein</keyword>
<proteinExistence type="predicted"/>
<dbReference type="PANTHER" id="PTHR10340">
    <property type="entry name" value="SPHINGOMYELIN PHOSPHODIESTERASE"/>
    <property type="match status" value="1"/>
</dbReference>
<dbReference type="Proteomes" id="UP000265618">
    <property type="component" value="Unassembled WGS sequence"/>
</dbReference>
<evidence type="ECO:0000256" key="1">
    <source>
        <dbReference type="ARBA" id="ARBA00022801"/>
    </source>
</evidence>
<evidence type="ECO:0000259" key="4">
    <source>
        <dbReference type="Pfam" id="PF19272"/>
    </source>
</evidence>
<gene>
    <name evidence="5" type="ORF">KIPB_000808</name>
</gene>
<accession>A0A9K3CP13</accession>
<dbReference type="InterPro" id="IPR029052">
    <property type="entry name" value="Metallo-depent_PP-like"/>
</dbReference>
<dbReference type="GO" id="GO:0005615">
    <property type="term" value="C:extracellular space"/>
    <property type="evidence" value="ECO:0007669"/>
    <property type="project" value="TreeGrafter"/>
</dbReference>
<protein>
    <recommendedName>
        <fullName evidence="4">Sphingomyelin phosphodiesterase C-terminal domain-containing protein</fullName>
    </recommendedName>
</protein>
<evidence type="ECO:0000256" key="3">
    <source>
        <dbReference type="SAM" id="MobiDB-lite"/>
    </source>
</evidence>
<evidence type="ECO:0000313" key="6">
    <source>
        <dbReference type="Proteomes" id="UP000265618"/>
    </source>
</evidence>
<dbReference type="Pfam" id="PF19272">
    <property type="entry name" value="ASMase_C"/>
    <property type="match status" value="1"/>
</dbReference>
<dbReference type="InterPro" id="IPR042281">
    <property type="entry name" value="GpdQ_beta-strand"/>
</dbReference>
<comment type="caution">
    <text evidence="5">The sequence shown here is derived from an EMBL/GenBank/DDBJ whole genome shotgun (WGS) entry which is preliminary data.</text>
</comment>
<dbReference type="EMBL" id="BDIP01000100">
    <property type="protein sequence ID" value="GIQ80072.1"/>
    <property type="molecule type" value="Genomic_DNA"/>
</dbReference>
<feature type="region of interest" description="Disordered" evidence="3">
    <location>
        <begin position="46"/>
        <end position="76"/>
    </location>
</feature>
<evidence type="ECO:0000256" key="2">
    <source>
        <dbReference type="ARBA" id="ARBA00023180"/>
    </source>
</evidence>
<dbReference type="OrthoDB" id="348678at2759"/>
<dbReference type="PANTHER" id="PTHR10340:SF34">
    <property type="entry name" value="SPHINGOMYELIN PHOSPHODIESTERASE"/>
    <property type="match status" value="1"/>
</dbReference>